<dbReference type="Pfam" id="PF10031">
    <property type="entry name" value="DUF2273"/>
    <property type="match status" value="1"/>
</dbReference>
<dbReference type="RefSeq" id="WP_286345257.1">
    <property type="nucleotide sequence ID" value="NZ_AP027732.1"/>
</dbReference>
<keyword evidence="1" id="KW-1133">Transmembrane helix</keyword>
<accession>A0ABM8GIN5</accession>
<feature type="transmembrane region" description="Helical" evidence="1">
    <location>
        <begin position="6"/>
        <end position="39"/>
    </location>
</feature>
<proteinExistence type="predicted"/>
<name>A0ABM8GIN5_9MICO</name>
<evidence type="ECO:0000313" key="3">
    <source>
        <dbReference type="Proteomes" id="UP001321486"/>
    </source>
</evidence>
<keyword evidence="3" id="KW-1185">Reference proteome</keyword>
<dbReference type="Proteomes" id="UP001321486">
    <property type="component" value="Chromosome"/>
</dbReference>
<keyword evidence="1" id="KW-0472">Membrane</keyword>
<sequence>MTATTTGIAIGAVLGIVAVAFGFWAFILVAVFMAVGALVGRIVTGKLDVSSLVDVIRGRRSSS</sequence>
<evidence type="ECO:0008006" key="4">
    <source>
        <dbReference type="Google" id="ProtNLM"/>
    </source>
</evidence>
<gene>
    <name evidence="2" type="ORF">GCM10025867_04900</name>
</gene>
<reference evidence="3" key="1">
    <citation type="journal article" date="2019" name="Int. J. Syst. Evol. Microbiol.">
        <title>The Global Catalogue of Microorganisms (GCM) 10K type strain sequencing project: providing services to taxonomists for standard genome sequencing and annotation.</title>
        <authorList>
            <consortium name="The Broad Institute Genomics Platform"/>
            <consortium name="The Broad Institute Genome Sequencing Center for Infectious Disease"/>
            <person name="Wu L."/>
            <person name="Ma J."/>
        </authorList>
    </citation>
    <scope>NUCLEOTIDE SEQUENCE [LARGE SCALE GENOMIC DNA]</scope>
    <source>
        <strain evidence="3">NBRC 108728</strain>
    </source>
</reference>
<dbReference type="EMBL" id="AP027732">
    <property type="protein sequence ID" value="BDZ48249.1"/>
    <property type="molecule type" value="Genomic_DNA"/>
</dbReference>
<dbReference type="InterPro" id="IPR018730">
    <property type="entry name" value="DUF2273"/>
</dbReference>
<evidence type="ECO:0000256" key="1">
    <source>
        <dbReference type="SAM" id="Phobius"/>
    </source>
</evidence>
<organism evidence="2 3">
    <name type="scientific">Frondihabitans sucicola</name>
    <dbReference type="NCBI Taxonomy" id="1268041"/>
    <lineage>
        <taxon>Bacteria</taxon>
        <taxon>Bacillati</taxon>
        <taxon>Actinomycetota</taxon>
        <taxon>Actinomycetes</taxon>
        <taxon>Micrococcales</taxon>
        <taxon>Microbacteriaceae</taxon>
        <taxon>Frondihabitans</taxon>
    </lineage>
</organism>
<evidence type="ECO:0000313" key="2">
    <source>
        <dbReference type="EMBL" id="BDZ48249.1"/>
    </source>
</evidence>
<protein>
    <recommendedName>
        <fullName evidence="4">DUF2273 domain-containing protein</fullName>
    </recommendedName>
</protein>
<keyword evidence="1" id="KW-0812">Transmembrane</keyword>